<dbReference type="GeneID" id="94428186"/>
<organism evidence="1 2">
    <name type="scientific">Cystoisospora suis</name>
    <dbReference type="NCBI Taxonomy" id="483139"/>
    <lineage>
        <taxon>Eukaryota</taxon>
        <taxon>Sar</taxon>
        <taxon>Alveolata</taxon>
        <taxon>Apicomplexa</taxon>
        <taxon>Conoidasida</taxon>
        <taxon>Coccidia</taxon>
        <taxon>Eucoccidiorida</taxon>
        <taxon>Eimeriorina</taxon>
        <taxon>Sarcocystidae</taxon>
        <taxon>Cystoisospora</taxon>
    </lineage>
</organism>
<gene>
    <name evidence="1" type="ORF">CSUI_004791</name>
</gene>
<protein>
    <submittedName>
        <fullName evidence="1">Uncharacterized protein</fullName>
    </submittedName>
</protein>
<proteinExistence type="predicted"/>
<dbReference type="VEuPathDB" id="ToxoDB:CSUI_004791"/>
<name>A0A2C6KLJ8_9APIC</name>
<keyword evidence="2" id="KW-1185">Reference proteome</keyword>
<dbReference type="RefSeq" id="XP_067923043.1">
    <property type="nucleotide sequence ID" value="XM_068064975.1"/>
</dbReference>
<sequence>MNRERCFFLFFLLSRQRKPEGKETRYRDLCCADLPHMANSGVCTPENGNDV</sequence>
<evidence type="ECO:0000313" key="2">
    <source>
        <dbReference type="Proteomes" id="UP000221165"/>
    </source>
</evidence>
<evidence type="ECO:0000313" key="1">
    <source>
        <dbReference type="EMBL" id="PHJ21360.1"/>
    </source>
</evidence>
<dbReference type="Proteomes" id="UP000221165">
    <property type="component" value="Unassembled WGS sequence"/>
</dbReference>
<reference evidence="1 2" key="1">
    <citation type="journal article" date="2017" name="Int. J. Parasitol.">
        <title>The genome of the protozoan parasite Cystoisospora suis and a reverse vaccinology approach to identify vaccine candidates.</title>
        <authorList>
            <person name="Palmieri N."/>
            <person name="Shrestha A."/>
            <person name="Ruttkowski B."/>
            <person name="Beck T."/>
            <person name="Vogl C."/>
            <person name="Tomley F."/>
            <person name="Blake D.P."/>
            <person name="Joachim A."/>
        </authorList>
    </citation>
    <scope>NUCLEOTIDE SEQUENCE [LARGE SCALE GENOMIC DNA]</scope>
    <source>
        <strain evidence="1 2">Wien I</strain>
    </source>
</reference>
<dbReference type="AlphaFoldDB" id="A0A2C6KLJ8"/>
<accession>A0A2C6KLJ8</accession>
<comment type="caution">
    <text evidence="1">The sequence shown here is derived from an EMBL/GenBank/DDBJ whole genome shotgun (WGS) entry which is preliminary data.</text>
</comment>
<dbReference type="EMBL" id="MIGC01002274">
    <property type="protein sequence ID" value="PHJ21360.1"/>
    <property type="molecule type" value="Genomic_DNA"/>
</dbReference>